<sequence length="255" mass="28762">MFYILSKTIDVLLMPLTMACIAFLYAILTKNRARSRKVLIGALVGLYLVSSPILVNKLLIWWEPRASNEEKKYEVAALLTGGIIKRYHQPTKHVWFGKSGDRALQAFELYKRGKIKKIIISGGEGSLRGGRINNSENNGIRQYLIESGVAAADIVQDSLALNTRQNAVNTAKILRTQFNTDKCMLITSSFHLPRAEGCFKKEGITVFACPAHYLQEDGGAIWFDKLFPSEEALAYFYLVWHEMIGYVVYKLVGYI</sequence>
<dbReference type="PANTHER" id="PTHR30336:SF4">
    <property type="entry name" value="ENVELOPE BIOGENESIS FACTOR ELYC"/>
    <property type="match status" value="1"/>
</dbReference>
<dbReference type="OrthoDB" id="9782395at2"/>
<dbReference type="GO" id="GO:0000270">
    <property type="term" value="P:peptidoglycan metabolic process"/>
    <property type="evidence" value="ECO:0007669"/>
    <property type="project" value="TreeGrafter"/>
</dbReference>
<name>A0A344TQ47_9BACT</name>
<evidence type="ECO:0000256" key="1">
    <source>
        <dbReference type="SAM" id="Phobius"/>
    </source>
</evidence>
<keyword evidence="1" id="KW-0472">Membrane</keyword>
<dbReference type="GO" id="GO:0005886">
    <property type="term" value="C:plasma membrane"/>
    <property type="evidence" value="ECO:0007669"/>
    <property type="project" value="TreeGrafter"/>
</dbReference>
<dbReference type="InterPro" id="IPR051599">
    <property type="entry name" value="Cell_Envelope_Assoc"/>
</dbReference>
<dbReference type="EMBL" id="CP030850">
    <property type="protein sequence ID" value="AXE20768.1"/>
    <property type="molecule type" value="Genomic_DNA"/>
</dbReference>
<protein>
    <submittedName>
        <fullName evidence="3">YdcF family protein</fullName>
    </submittedName>
</protein>
<organism evidence="3 4">
    <name type="scientific">Runella rosea</name>
    <dbReference type="NCBI Taxonomy" id="2259595"/>
    <lineage>
        <taxon>Bacteria</taxon>
        <taxon>Pseudomonadati</taxon>
        <taxon>Bacteroidota</taxon>
        <taxon>Cytophagia</taxon>
        <taxon>Cytophagales</taxon>
        <taxon>Spirosomataceae</taxon>
        <taxon>Runella</taxon>
    </lineage>
</organism>
<evidence type="ECO:0000313" key="3">
    <source>
        <dbReference type="EMBL" id="AXE20768.1"/>
    </source>
</evidence>
<accession>A0A344TQ47</accession>
<gene>
    <name evidence="3" type="ORF">DR864_25060</name>
</gene>
<dbReference type="GO" id="GO:0043164">
    <property type="term" value="P:Gram-negative-bacterium-type cell wall biogenesis"/>
    <property type="evidence" value="ECO:0007669"/>
    <property type="project" value="TreeGrafter"/>
</dbReference>
<dbReference type="Gene3D" id="3.40.50.620">
    <property type="entry name" value="HUPs"/>
    <property type="match status" value="1"/>
</dbReference>
<dbReference type="RefSeq" id="WP_114069530.1">
    <property type="nucleotide sequence ID" value="NZ_CP030850.1"/>
</dbReference>
<dbReference type="InterPro" id="IPR014729">
    <property type="entry name" value="Rossmann-like_a/b/a_fold"/>
</dbReference>
<reference evidence="3 4" key="1">
    <citation type="submission" date="2018-07" db="EMBL/GenBank/DDBJ databases">
        <title>Genome sequencing of Runella.</title>
        <authorList>
            <person name="Baek M.-G."/>
            <person name="Yi H."/>
        </authorList>
    </citation>
    <scope>NUCLEOTIDE SEQUENCE [LARGE SCALE GENOMIC DNA]</scope>
    <source>
        <strain evidence="3 4">HYN0085</strain>
    </source>
</reference>
<evidence type="ECO:0000259" key="2">
    <source>
        <dbReference type="Pfam" id="PF02698"/>
    </source>
</evidence>
<dbReference type="CDD" id="cd06259">
    <property type="entry name" value="YdcF-like"/>
    <property type="match status" value="1"/>
</dbReference>
<keyword evidence="1" id="KW-0812">Transmembrane</keyword>
<keyword evidence="1" id="KW-1133">Transmembrane helix</keyword>
<proteinExistence type="predicted"/>
<dbReference type="InterPro" id="IPR003848">
    <property type="entry name" value="DUF218"/>
</dbReference>
<dbReference type="KEGG" id="run:DR864_25060"/>
<feature type="transmembrane region" description="Helical" evidence="1">
    <location>
        <begin position="12"/>
        <end position="28"/>
    </location>
</feature>
<dbReference type="Proteomes" id="UP000251993">
    <property type="component" value="Chromosome"/>
</dbReference>
<dbReference type="AlphaFoldDB" id="A0A344TQ47"/>
<feature type="transmembrane region" description="Helical" evidence="1">
    <location>
        <begin position="40"/>
        <end position="62"/>
    </location>
</feature>
<dbReference type="PANTHER" id="PTHR30336">
    <property type="entry name" value="INNER MEMBRANE PROTEIN, PROBABLE PERMEASE"/>
    <property type="match status" value="1"/>
</dbReference>
<feature type="domain" description="DUF218" evidence="2">
    <location>
        <begin position="100"/>
        <end position="245"/>
    </location>
</feature>
<dbReference type="Pfam" id="PF02698">
    <property type="entry name" value="DUF218"/>
    <property type="match status" value="1"/>
</dbReference>
<evidence type="ECO:0000313" key="4">
    <source>
        <dbReference type="Proteomes" id="UP000251993"/>
    </source>
</evidence>
<keyword evidence="4" id="KW-1185">Reference proteome</keyword>